<reference evidence="1" key="1">
    <citation type="journal article" date="2023" name="bioRxiv">
        <title>Improved chromosome-level genome assembly for marigold (Tagetes erecta).</title>
        <authorList>
            <person name="Jiang F."/>
            <person name="Yuan L."/>
            <person name="Wang S."/>
            <person name="Wang H."/>
            <person name="Xu D."/>
            <person name="Wang A."/>
            <person name="Fan W."/>
        </authorList>
    </citation>
    <scope>NUCLEOTIDE SEQUENCE</scope>
    <source>
        <strain evidence="1">WSJ</strain>
        <tissue evidence="1">Leaf</tissue>
    </source>
</reference>
<dbReference type="Gene3D" id="3.60.10.10">
    <property type="entry name" value="Endonuclease/exonuclease/phosphatase"/>
    <property type="match status" value="1"/>
</dbReference>
<organism evidence="1 2">
    <name type="scientific">Tagetes erecta</name>
    <name type="common">African marigold</name>
    <dbReference type="NCBI Taxonomy" id="13708"/>
    <lineage>
        <taxon>Eukaryota</taxon>
        <taxon>Viridiplantae</taxon>
        <taxon>Streptophyta</taxon>
        <taxon>Embryophyta</taxon>
        <taxon>Tracheophyta</taxon>
        <taxon>Spermatophyta</taxon>
        <taxon>Magnoliopsida</taxon>
        <taxon>eudicotyledons</taxon>
        <taxon>Gunneridae</taxon>
        <taxon>Pentapetalae</taxon>
        <taxon>asterids</taxon>
        <taxon>campanulids</taxon>
        <taxon>Asterales</taxon>
        <taxon>Asteraceae</taxon>
        <taxon>Asteroideae</taxon>
        <taxon>Heliantheae alliance</taxon>
        <taxon>Tageteae</taxon>
        <taxon>Tagetes</taxon>
    </lineage>
</organism>
<sequence>MASCRRQNANSGGPSKEKSSLAFLIIVSNPGLDITRLLENLSFIYSHATMLFQWASKDFGHRFRWASKNGRKLSRIDRILVCSSFINCWSEACYYALSRHLADHSPLILSMTSQDFGPIPFRFFNSWMSRPGFDTMIKKANDDFSFDGPPELALQAKLKNFKAAIIKWIKDIKAQEEELNDTIFMEMDQLDKIMEERFLTEDEEWILGECKHNLSVLETHNLKDLWQKSRAKWASHGDDNTKYFHGIINGKNSRNRIHGVDIEGVWGSHITWNWRWQRLLTTHNELQQFQAIKDNIVHIHVSNNDDSWTWTKDPSGIFTVASMRRSLQQPTTSNSFSLQWNSWVPLKANIYGWRAEKERIATKQSLSVCGIPLSSTLCP</sequence>
<proteinExistence type="predicted"/>
<dbReference type="PANTHER" id="PTHR33710:SF64">
    <property type="entry name" value="ENDONUCLEASE_EXONUCLEASE_PHOSPHATASE DOMAIN-CONTAINING PROTEIN"/>
    <property type="match status" value="1"/>
</dbReference>
<evidence type="ECO:0000313" key="2">
    <source>
        <dbReference type="Proteomes" id="UP001229421"/>
    </source>
</evidence>
<dbReference type="AlphaFoldDB" id="A0AAD8KU15"/>
<name>A0AAD8KU15_TARER</name>
<protein>
    <submittedName>
        <fullName evidence="1">Uncharacterized protein</fullName>
    </submittedName>
</protein>
<evidence type="ECO:0000313" key="1">
    <source>
        <dbReference type="EMBL" id="KAK1427628.1"/>
    </source>
</evidence>
<dbReference type="Proteomes" id="UP001229421">
    <property type="component" value="Unassembled WGS sequence"/>
</dbReference>
<dbReference type="PANTHER" id="PTHR33710">
    <property type="entry name" value="BNAC02G09200D PROTEIN"/>
    <property type="match status" value="1"/>
</dbReference>
<keyword evidence="2" id="KW-1185">Reference proteome</keyword>
<dbReference type="EMBL" id="JAUHHV010000004">
    <property type="protein sequence ID" value="KAK1427628.1"/>
    <property type="molecule type" value="Genomic_DNA"/>
</dbReference>
<gene>
    <name evidence="1" type="ORF">QVD17_16319</name>
</gene>
<dbReference type="InterPro" id="IPR036691">
    <property type="entry name" value="Endo/exonu/phosph_ase_sf"/>
</dbReference>
<comment type="caution">
    <text evidence="1">The sequence shown here is derived from an EMBL/GenBank/DDBJ whole genome shotgun (WGS) entry which is preliminary data.</text>
</comment>
<accession>A0AAD8KU15</accession>